<proteinExistence type="predicted"/>
<organism evidence="1 2">
    <name type="scientific">Dallia pectoralis</name>
    <name type="common">Alaska blackfish</name>
    <dbReference type="NCBI Taxonomy" id="75939"/>
    <lineage>
        <taxon>Eukaryota</taxon>
        <taxon>Metazoa</taxon>
        <taxon>Chordata</taxon>
        <taxon>Craniata</taxon>
        <taxon>Vertebrata</taxon>
        <taxon>Euteleostomi</taxon>
        <taxon>Actinopterygii</taxon>
        <taxon>Neopterygii</taxon>
        <taxon>Teleostei</taxon>
        <taxon>Protacanthopterygii</taxon>
        <taxon>Esociformes</taxon>
        <taxon>Umbridae</taxon>
        <taxon>Dallia</taxon>
    </lineage>
</organism>
<reference evidence="1" key="1">
    <citation type="submission" date="2021-05" db="EMBL/GenBank/DDBJ databases">
        <authorList>
            <person name="Pan Q."/>
            <person name="Jouanno E."/>
            <person name="Zahm M."/>
            <person name="Klopp C."/>
            <person name="Cabau C."/>
            <person name="Louis A."/>
            <person name="Berthelot C."/>
            <person name="Parey E."/>
            <person name="Roest Crollius H."/>
            <person name="Montfort J."/>
            <person name="Robinson-Rechavi M."/>
            <person name="Bouchez O."/>
            <person name="Lampietro C."/>
            <person name="Lopez Roques C."/>
            <person name="Donnadieu C."/>
            <person name="Postlethwait J."/>
            <person name="Bobe J."/>
            <person name="Dillon D."/>
            <person name="Chandos A."/>
            <person name="von Hippel F."/>
            <person name="Guiguen Y."/>
        </authorList>
    </citation>
    <scope>NUCLEOTIDE SEQUENCE</scope>
    <source>
        <strain evidence="1">YG-Jan2019</strain>
    </source>
</reference>
<keyword evidence="2" id="KW-1185">Reference proteome</keyword>
<comment type="caution">
    <text evidence="1">The sequence shown here is derived from an EMBL/GenBank/DDBJ whole genome shotgun (WGS) entry which is preliminary data.</text>
</comment>
<name>A0ACC2HEQ7_DALPE</name>
<protein>
    <submittedName>
        <fullName evidence="1">Uncharacterized protein</fullName>
    </submittedName>
</protein>
<dbReference type="EMBL" id="CM055730">
    <property type="protein sequence ID" value="KAJ8014447.1"/>
    <property type="molecule type" value="Genomic_DNA"/>
</dbReference>
<evidence type="ECO:0000313" key="1">
    <source>
        <dbReference type="EMBL" id="KAJ8014447.1"/>
    </source>
</evidence>
<gene>
    <name evidence="1" type="ORF">DPEC_G00040320</name>
</gene>
<dbReference type="Proteomes" id="UP001157502">
    <property type="component" value="Chromosome 3"/>
</dbReference>
<sequence>MARRSNAGCRPWTSWICLCCGHSIAIAQIGLLHVLLVSLVARVDAQLNVCVKGGTVTTPLKDLFLLIY</sequence>
<evidence type="ECO:0000313" key="2">
    <source>
        <dbReference type="Proteomes" id="UP001157502"/>
    </source>
</evidence>
<accession>A0ACC2HEQ7</accession>
<feature type="non-terminal residue" evidence="1">
    <location>
        <position position="68"/>
    </location>
</feature>